<reference evidence="1" key="2">
    <citation type="submission" date="2018-04" db="EMBL/GenBank/DDBJ databases">
        <title>OnivRS2 (Oryza nivara Reference Sequence Version 2).</title>
        <authorList>
            <person name="Zhang J."/>
            <person name="Kudrna D."/>
            <person name="Lee S."/>
            <person name="Talag J."/>
            <person name="Rajasekar S."/>
            <person name="Welchert J."/>
            <person name="Hsing Y.-I."/>
            <person name="Wing R.A."/>
        </authorList>
    </citation>
    <scope>NUCLEOTIDE SEQUENCE [LARGE SCALE GENOMIC DNA]</scope>
</reference>
<evidence type="ECO:0000313" key="2">
    <source>
        <dbReference type="Proteomes" id="UP000006591"/>
    </source>
</evidence>
<dbReference type="Proteomes" id="UP000006591">
    <property type="component" value="Chromosome 1"/>
</dbReference>
<organism evidence="1">
    <name type="scientific">Oryza nivara</name>
    <name type="common">Indian wild rice</name>
    <name type="synonym">Oryza sativa f. spontanea</name>
    <dbReference type="NCBI Taxonomy" id="4536"/>
    <lineage>
        <taxon>Eukaryota</taxon>
        <taxon>Viridiplantae</taxon>
        <taxon>Streptophyta</taxon>
        <taxon>Embryophyta</taxon>
        <taxon>Tracheophyta</taxon>
        <taxon>Spermatophyta</taxon>
        <taxon>Magnoliopsida</taxon>
        <taxon>Liliopsida</taxon>
        <taxon>Poales</taxon>
        <taxon>Poaceae</taxon>
        <taxon>BOP clade</taxon>
        <taxon>Oryzoideae</taxon>
        <taxon>Oryzeae</taxon>
        <taxon>Oryzinae</taxon>
        <taxon>Oryza</taxon>
    </lineage>
</organism>
<reference evidence="1" key="1">
    <citation type="submission" date="2015-04" db="UniProtKB">
        <authorList>
            <consortium name="EnsemblPlants"/>
        </authorList>
    </citation>
    <scope>IDENTIFICATION</scope>
    <source>
        <strain evidence="1">SL10</strain>
    </source>
</reference>
<sequence>MLTIKFLSECPLALHQLEPVNCITTPSPNWKEIMAILSRSSCRTLARSPKYLFLPPCNANFLQMPDSKLVSLPDDRADMEISFKPLQVKLVHVVGEEPVDIRATIPRARLAGQGAPTARQLGSAHLLAVPPNLQAARPIL</sequence>
<accession>A0A0E0FZD6</accession>
<evidence type="ECO:0000313" key="1">
    <source>
        <dbReference type="EnsemblPlants" id="ONIVA01G51420.1"/>
    </source>
</evidence>
<keyword evidence="2" id="KW-1185">Reference proteome</keyword>
<protein>
    <submittedName>
        <fullName evidence="1">Uncharacterized protein</fullName>
    </submittedName>
</protein>
<dbReference type="HOGENOM" id="CLU_159594_0_0_1"/>
<dbReference type="AlphaFoldDB" id="A0A0E0FZD6"/>
<name>A0A0E0FZD6_ORYNI</name>
<proteinExistence type="predicted"/>
<dbReference type="EnsemblPlants" id="ONIVA01G51420.1">
    <property type="protein sequence ID" value="ONIVA01G51420.1"/>
    <property type="gene ID" value="ONIVA01G51420"/>
</dbReference>
<dbReference type="Gramene" id="ONIVA01G51420.1">
    <property type="protein sequence ID" value="ONIVA01G51420.1"/>
    <property type="gene ID" value="ONIVA01G51420"/>
</dbReference>